<accession>A0A6M4ITF6</accession>
<feature type="signal peptide" evidence="1">
    <location>
        <begin position="1"/>
        <end position="23"/>
    </location>
</feature>
<protein>
    <recommendedName>
        <fullName evidence="4">Outer membrane lipoprotein-sorting protein</fullName>
    </recommendedName>
</protein>
<gene>
    <name evidence="2" type="ORF">HKW67_15205</name>
</gene>
<organism evidence="2 3">
    <name type="scientific">Gemmatimonas groenlandica</name>
    <dbReference type="NCBI Taxonomy" id="2732249"/>
    <lineage>
        <taxon>Bacteria</taxon>
        <taxon>Pseudomonadati</taxon>
        <taxon>Gemmatimonadota</taxon>
        <taxon>Gemmatimonadia</taxon>
        <taxon>Gemmatimonadales</taxon>
        <taxon>Gemmatimonadaceae</taxon>
        <taxon>Gemmatimonas</taxon>
    </lineage>
</organism>
<keyword evidence="1" id="KW-0732">Signal</keyword>
<dbReference type="EMBL" id="CP053085">
    <property type="protein sequence ID" value="QJR36766.1"/>
    <property type="molecule type" value="Genomic_DNA"/>
</dbReference>
<proteinExistence type="predicted"/>
<sequence length="239" mass="25780">MFPVRHVAALAALLLAAHTRADAQLPSVQQVYDNYATAVGGRDAWAKVTHRAEQGTANITFANITGSYNRYNSAPNKVRMIIDLGVGRVEQGSDGTTMWRAQPDGSVSRVGGAEAIDGAEANAVRAAFLDPSRFTNVAVVAQEVFDGVSCYKVAITTKGGHERYDFFEVATGLRRGQRVKWPDGLLTNIYRDYKAFDGKLMATVQIQGTAQGDVVLTINSVTFTPNDPKLFELPAGIAK</sequence>
<evidence type="ECO:0000256" key="1">
    <source>
        <dbReference type="SAM" id="SignalP"/>
    </source>
</evidence>
<evidence type="ECO:0008006" key="4">
    <source>
        <dbReference type="Google" id="ProtNLM"/>
    </source>
</evidence>
<dbReference type="Proteomes" id="UP000500938">
    <property type="component" value="Chromosome"/>
</dbReference>
<evidence type="ECO:0000313" key="2">
    <source>
        <dbReference type="EMBL" id="QJR36766.1"/>
    </source>
</evidence>
<keyword evidence="3" id="KW-1185">Reference proteome</keyword>
<dbReference type="AlphaFoldDB" id="A0A6M4ITF6"/>
<evidence type="ECO:0000313" key="3">
    <source>
        <dbReference type="Proteomes" id="UP000500938"/>
    </source>
</evidence>
<dbReference type="RefSeq" id="WP_171226199.1">
    <property type="nucleotide sequence ID" value="NZ_CP053085.1"/>
</dbReference>
<reference evidence="2 3" key="1">
    <citation type="submission" date="2020-05" db="EMBL/GenBank/DDBJ databases">
        <title>Complete genome sequence of Gemmatimonas greenlandica TET16.</title>
        <authorList>
            <person name="Zeng Y."/>
        </authorList>
    </citation>
    <scope>NUCLEOTIDE SEQUENCE [LARGE SCALE GENOMIC DNA]</scope>
    <source>
        <strain evidence="2 3">TET16</strain>
    </source>
</reference>
<feature type="chain" id="PRO_5026768206" description="Outer membrane lipoprotein-sorting protein" evidence="1">
    <location>
        <begin position="24"/>
        <end position="239"/>
    </location>
</feature>
<name>A0A6M4ITF6_9BACT</name>
<dbReference type="KEGG" id="ggr:HKW67_15205"/>